<reference evidence="2 3" key="1">
    <citation type="submission" date="2024-02" db="EMBL/GenBank/DDBJ databases">
        <title>First draft genome assembly of two strains of Seiridium cardinale.</title>
        <authorList>
            <person name="Emiliani G."/>
            <person name="Scali E."/>
        </authorList>
    </citation>
    <scope>NUCLEOTIDE SEQUENCE [LARGE SCALE GENOMIC DNA]</scope>
    <source>
        <strain evidence="2 3">BM-138-000479</strain>
    </source>
</reference>
<sequence>MARFRSISIAKRRGNRSETPDTIYTMSSTSTAASSHRRLSSRDYDTGFPDLPRTTTWRHPDANTSPNACISAEDIDPAKALHRHHRHFLSHKYKRTTSHGFITTEMEQDYLKSQEAFDAADSAIDLDDGRALVVGDGDARQSKDSTDSIDRADGSLKGGHSPTSPTDSQFEQKGDSPRKKSLFQRMRHHKH</sequence>
<organism evidence="2 3">
    <name type="scientific">Seiridium cardinale</name>
    <dbReference type="NCBI Taxonomy" id="138064"/>
    <lineage>
        <taxon>Eukaryota</taxon>
        <taxon>Fungi</taxon>
        <taxon>Dikarya</taxon>
        <taxon>Ascomycota</taxon>
        <taxon>Pezizomycotina</taxon>
        <taxon>Sordariomycetes</taxon>
        <taxon>Xylariomycetidae</taxon>
        <taxon>Amphisphaeriales</taxon>
        <taxon>Sporocadaceae</taxon>
        <taxon>Seiridium</taxon>
    </lineage>
</organism>
<dbReference type="EMBL" id="JARVKM010000002">
    <property type="protein sequence ID" value="KAK9782381.1"/>
    <property type="molecule type" value="Genomic_DNA"/>
</dbReference>
<gene>
    <name evidence="2" type="ORF">SCAR479_00724</name>
</gene>
<feature type="compositionally biased region" description="Basic residues" evidence="1">
    <location>
        <begin position="179"/>
        <end position="191"/>
    </location>
</feature>
<feature type="region of interest" description="Disordered" evidence="1">
    <location>
        <begin position="1"/>
        <end position="45"/>
    </location>
</feature>
<name>A0ABR2Y771_9PEZI</name>
<evidence type="ECO:0000313" key="3">
    <source>
        <dbReference type="Proteomes" id="UP001465668"/>
    </source>
</evidence>
<protein>
    <submittedName>
        <fullName evidence="2">Uncharacterized protein</fullName>
    </submittedName>
</protein>
<evidence type="ECO:0000313" key="2">
    <source>
        <dbReference type="EMBL" id="KAK9782381.1"/>
    </source>
</evidence>
<keyword evidence="3" id="KW-1185">Reference proteome</keyword>
<accession>A0ABR2Y771</accession>
<dbReference type="Proteomes" id="UP001465668">
    <property type="component" value="Unassembled WGS sequence"/>
</dbReference>
<comment type="caution">
    <text evidence="2">The sequence shown here is derived from an EMBL/GenBank/DDBJ whole genome shotgun (WGS) entry which is preliminary data.</text>
</comment>
<proteinExistence type="predicted"/>
<evidence type="ECO:0000256" key="1">
    <source>
        <dbReference type="SAM" id="MobiDB-lite"/>
    </source>
</evidence>
<feature type="compositionally biased region" description="Basic and acidic residues" evidence="1">
    <location>
        <begin position="137"/>
        <end position="154"/>
    </location>
</feature>
<feature type="region of interest" description="Disordered" evidence="1">
    <location>
        <begin position="136"/>
        <end position="191"/>
    </location>
</feature>